<dbReference type="InterPro" id="IPR008271">
    <property type="entry name" value="Ser/Thr_kinase_AS"/>
</dbReference>
<dbReference type="FunFam" id="1.10.510.10:FF:000574">
    <property type="entry name" value="Cell division related protein kinase 2"/>
    <property type="match status" value="1"/>
</dbReference>
<keyword evidence="5 14" id="KW-0547">Nucleotide-binding</keyword>
<dbReference type="EC" id="2.7.11.22" evidence="2"/>
<dbReference type="GO" id="GO:0004693">
    <property type="term" value="F:cyclin-dependent protein serine/threonine kinase activity"/>
    <property type="evidence" value="ECO:0007669"/>
    <property type="project" value="UniProtKB-EC"/>
</dbReference>
<accession>A0AAU9IV36</accession>
<dbReference type="GO" id="GO:0007165">
    <property type="term" value="P:signal transduction"/>
    <property type="evidence" value="ECO:0007669"/>
    <property type="project" value="TreeGrafter"/>
</dbReference>
<dbReference type="PANTHER" id="PTHR24056:SF254">
    <property type="entry name" value="CYCLIN-DEPENDENT KINASE 2"/>
    <property type="match status" value="1"/>
</dbReference>
<keyword evidence="7 14" id="KW-0067">ATP-binding</keyword>
<comment type="catalytic activity">
    <reaction evidence="13">
        <text>L-seryl-[protein] + ATP = O-phospho-L-seryl-[protein] + ADP + H(+)</text>
        <dbReference type="Rhea" id="RHEA:17989"/>
        <dbReference type="Rhea" id="RHEA-COMP:9863"/>
        <dbReference type="Rhea" id="RHEA-COMP:11604"/>
        <dbReference type="ChEBI" id="CHEBI:15378"/>
        <dbReference type="ChEBI" id="CHEBI:29999"/>
        <dbReference type="ChEBI" id="CHEBI:30616"/>
        <dbReference type="ChEBI" id="CHEBI:83421"/>
        <dbReference type="ChEBI" id="CHEBI:456216"/>
        <dbReference type="EC" id="2.7.11.22"/>
    </reaction>
</comment>
<sequence length="298" mass="33972">MSTFTFGNDIRRFHRIQLLGKGAYGKVYKARDSLNNTFVALKKSLISMDEEGIPTSTMREICLLRQLSHPGVVSLLDVIMTDSSLYLIFELLDQDLGTFLSSLDNLLSEEQAKRFLLQILKALYFCHSRRIIHRDLKPQNLLLDANLNIKLADFGLSRIFQIPMRPSTTSVQTLWYRAPEILLGCTTYTTAIDIWSIGCIFAEMVAGVPLFPGTSEHNQLYAIFRIMGTPNEENWSGVGSLPRYSTDFPKWSTILMKNLFPRIAPEGQDLLEKMLSMDPNKRISAYDCLQHPYFQGMN</sequence>
<keyword evidence="4" id="KW-0808">Transferase</keyword>
<proteinExistence type="inferred from homology"/>
<dbReference type="GO" id="GO:0005634">
    <property type="term" value="C:nucleus"/>
    <property type="evidence" value="ECO:0007669"/>
    <property type="project" value="TreeGrafter"/>
</dbReference>
<dbReference type="GO" id="GO:0005737">
    <property type="term" value="C:cytoplasm"/>
    <property type="evidence" value="ECO:0007669"/>
    <property type="project" value="TreeGrafter"/>
</dbReference>
<dbReference type="InterPro" id="IPR011009">
    <property type="entry name" value="Kinase-like_dom_sf"/>
</dbReference>
<dbReference type="SMART" id="SM00220">
    <property type="entry name" value="S_TKc"/>
    <property type="match status" value="1"/>
</dbReference>
<feature type="binding site" evidence="14">
    <location>
        <position position="42"/>
    </location>
    <ligand>
        <name>ATP</name>
        <dbReference type="ChEBI" id="CHEBI:30616"/>
    </ligand>
</feature>
<dbReference type="GO" id="GO:0010389">
    <property type="term" value="P:regulation of G2/M transition of mitotic cell cycle"/>
    <property type="evidence" value="ECO:0007669"/>
    <property type="project" value="TreeGrafter"/>
</dbReference>
<dbReference type="InterPro" id="IPR000719">
    <property type="entry name" value="Prot_kinase_dom"/>
</dbReference>
<dbReference type="Gene3D" id="1.10.510.10">
    <property type="entry name" value="Transferase(Phosphotransferase) domain 1"/>
    <property type="match status" value="1"/>
</dbReference>
<dbReference type="CDD" id="cd07829">
    <property type="entry name" value="STKc_CDK_like"/>
    <property type="match status" value="1"/>
</dbReference>
<dbReference type="InterPro" id="IPR050108">
    <property type="entry name" value="CDK"/>
</dbReference>
<name>A0AAU9IV36_9CILI</name>
<dbReference type="AlphaFoldDB" id="A0AAU9IV36"/>
<evidence type="ECO:0000256" key="10">
    <source>
        <dbReference type="ARBA" id="ARBA00041902"/>
    </source>
</evidence>
<dbReference type="GO" id="GO:0000082">
    <property type="term" value="P:G1/S transition of mitotic cell cycle"/>
    <property type="evidence" value="ECO:0007669"/>
    <property type="project" value="TreeGrafter"/>
</dbReference>
<protein>
    <recommendedName>
        <fullName evidence="9">Cyclin-dependent kinase 2 homolog</fullName>
        <ecNumber evidence="2">2.7.11.22</ecNumber>
    </recommendedName>
    <alternativeName>
        <fullName evidence="10">Cell division control protein 2 homolog</fullName>
    </alternativeName>
    <alternativeName>
        <fullName evidence="11">cdc2-related kinase 2</fullName>
    </alternativeName>
</protein>
<gene>
    <name evidence="17" type="ORF">BSTOLATCC_MIC24088</name>
</gene>
<evidence type="ECO:0000256" key="13">
    <source>
        <dbReference type="ARBA" id="ARBA00048367"/>
    </source>
</evidence>
<comment type="catalytic activity">
    <reaction evidence="12">
        <text>L-threonyl-[protein] + ATP = O-phospho-L-threonyl-[protein] + ADP + H(+)</text>
        <dbReference type="Rhea" id="RHEA:46608"/>
        <dbReference type="Rhea" id="RHEA-COMP:11060"/>
        <dbReference type="Rhea" id="RHEA-COMP:11605"/>
        <dbReference type="ChEBI" id="CHEBI:15378"/>
        <dbReference type="ChEBI" id="CHEBI:30013"/>
        <dbReference type="ChEBI" id="CHEBI:30616"/>
        <dbReference type="ChEBI" id="CHEBI:61977"/>
        <dbReference type="ChEBI" id="CHEBI:456216"/>
        <dbReference type="EC" id="2.7.11.22"/>
    </reaction>
</comment>
<evidence type="ECO:0000256" key="11">
    <source>
        <dbReference type="ARBA" id="ARBA00042858"/>
    </source>
</evidence>
<keyword evidence="18" id="KW-1185">Reference proteome</keyword>
<dbReference type="Pfam" id="PF00069">
    <property type="entry name" value="Pkinase"/>
    <property type="match status" value="1"/>
</dbReference>
<evidence type="ECO:0000259" key="16">
    <source>
        <dbReference type="PROSITE" id="PS50011"/>
    </source>
</evidence>
<feature type="domain" description="Protein kinase" evidence="16">
    <location>
        <begin position="13"/>
        <end position="294"/>
    </location>
</feature>
<evidence type="ECO:0000256" key="5">
    <source>
        <dbReference type="ARBA" id="ARBA00022741"/>
    </source>
</evidence>
<dbReference type="GO" id="GO:0010468">
    <property type="term" value="P:regulation of gene expression"/>
    <property type="evidence" value="ECO:0007669"/>
    <property type="project" value="TreeGrafter"/>
</dbReference>
<dbReference type="PROSITE" id="PS00108">
    <property type="entry name" value="PROTEIN_KINASE_ST"/>
    <property type="match status" value="1"/>
</dbReference>
<dbReference type="Proteomes" id="UP001162131">
    <property type="component" value="Unassembled WGS sequence"/>
</dbReference>
<evidence type="ECO:0000256" key="8">
    <source>
        <dbReference type="ARBA" id="ARBA00038543"/>
    </source>
</evidence>
<comment type="subunit">
    <text evidence="8">May form a complex composed of at least the catalytic subunit CRK2 and a cyclin.</text>
</comment>
<dbReference type="PROSITE" id="PS00107">
    <property type="entry name" value="PROTEIN_KINASE_ATP"/>
    <property type="match status" value="1"/>
</dbReference>
<evidence type="ECO:0000256" key="12">
    <source>
        <dbReference type="ARBA" id="ARBA00047811"/>
    </source>
</evidence>
<evidence type="ECO:0000256" key="7">
    <source>
        <dbReference type="ARBA" id="ARBA00022840"/>
    </source>
</evidence>
<comment type="caution">
    <text evidence="17">The sequence shown here is derived from an EMBL/GenBank/DDBJ whole genome shotgun (WGS) entry which is preliminary data.</text>
</comment>
<comment type="similarity">
    <text evidence="1">Belongs to the protein kinase superfamily. CMGC Ser/Thr protein kinase family. CDC2/CDKX subfamily.</text>
</comment>
<dbReference type="PANTHER" id="PTHR24056">
    <property type="entry name" value="CELL DIVISION PROTEIN KINASE"/>
    <property type="match status" value="1"/>
</dbReference>
<evidence type="ECO:0000256" key="15">
    <source>
        <dbReference type="RuleBase" id="RU000304"/>
    </source>
</evidence>
<dbReference type="EMBL" id="CAJZBQ010000023">
    <property type="protein sequence ID" value="CAG9319537.1"/>
    <property type="molecule type" value="Genomic_DNA"/>
</dbReference>
<evidence type="ECO:0000313" key="17">
    <source>
        <dbReference type="EMBL" id="CAG9319537.1"/>
    </source>
</evidence>
<evidence type="ECO:0000313" key="18">
    <source>
        <dbReference type="Proteomes" id="UP001162131"/>
    </source>
</evidence>
<dbReference type="Gene3D" id="3.30.200.20">
    <property type="entry name" value="Phosphorylase Kinase, domain 1"/>
    <property type="match status" value="1"/>
</dbReference>
<keyword evidence="6" id="KW-0418">Kinase</keyword>
<evidence type="ECO:0000256" key="3">
    <source>
        <dbReference type="ARBA" id="ARBA00022527"/>
    </source>
</evidence>
<dbReference type="SUPFAM" id="SSF56112">
    <property type="entry name" value="Protein kinase-like (PK-like)"/>
    <property type="match status" value="1"/>
</dbReference>
<reference evidence="17" key="1">
    <citation type="submission" date="2021-09" db="EMBL/GenBank/DDBJ databases">
        <authorList>
            <consortium name="AG Swart"/>
            <person name="Singh M."/>
            <person name="Singh A."/>
            <person name="Seah K."/>
            <person name="Emmerich C."/>
        </authorList>
    </citation>
    <scope>NUCLEOTIDE SEQUENCE</scope>
    <source>
        <strain evidence="17">ATCC30299</strain>
    </source>
</reference>
<evidence type="ECO:0000256" key="9">
    <source>
        <dbReference type="ARBA" id="ARBA00039612"/>
    </source>
</evidence>
<dbReference type="GO" id="GO:0030332">
    <property type="term" value="F:cyclin binding"/>
    <property type="evidence" value="ECO:0007669"/>
    <property type="project" value="TreeGrafter"/>
</dbReference>
<evidence type="ECO:0000256" key="4">
    <source>
        <dbReference type="ARBA" id="ARBA00022679"/>
    </source>
</evidence>
<keyword evidence="3 15" id="KW-0723">Serine/threonine-protein kinase</keyword>
<dbReference type="GO" id="GO:0005524">
    <property type="term" value="F:ATP binding"/>
    <property type="evidence" value="ECO:0007669"/>
    <property type="project" value="UniProtKB-UniRule"/>
</dbReference>
<organism evidence="17 18">
    <name type="scientific">Blepharisma stoltei</name>
    <dbReference type="NCBI Taxonomy" id="1481888"/>
    <lineage>
        <taxon>Eukaryota</taxon>
        <taxon>Sar</taxon>
        <taxon>Alveolata</taxon>
        <taxon>Ciliophora</taxon>
        <taxon>Postciliodesmatophora</taxon>
        <taxon>Heterotrichea</taxon>
        <taxon>Heterotrichida</taxon>
        <taxon>Blepharismidae</taxon>
        <taxon>Blepharisma</taxon>
    </lineage>
</organism>
<dbReference type="FunFam" id="3.30.200.20:FF:000124">
    <property type="entry name" value="Cyclin-dependent kinase 4"/>
    <property type="match status" value="1"/>
</dbReference>
<dbReference type="GO" id="GO:0000307">
    <property type="term" value="C:cyclin-dependent protein kinase holoenzyme complex"/>
    <property type="evidence" value="ECO:0007669"/>
    <property type="project" value="TreeGrafter"/>
</dbReference>
<evidence type="ECO:0000256" key="6">
    <source>
        <dbReference type="ARBA" id="ARBA00022777"/>
    </source>
</evidence>
<evidence type="ECO:0000256" key="1">
    <source>
        <dbReference type="ARBA" id="ARBA00006485"/>
    </source>
</evidence>
<dbReference type="PROSITE" id="PS50011">
    <property type="entry name" value="PROTEIN_KINASE_DOM"/>
    <property type="match status" value="1"/>
</dbReference>
<evidence type="ECO:0000256" key="14">
    <source>
        <dbReference type="PROSITE-ProRule" id="PRU10141"/>
    </source>
</evidence>
<evidence type="ECO:0000256" key="2">
    <source>
        <dbReference type="ARBA" id="ARBA00012425"/>
    </source>
</evidence>
<dbReference type="InterPro" id="IPR017441">
    <property type="entry name" value="Protein_kinase_ATP_BS"/>
</dbReference>